<feature type="binding site" evidence="12">
    <location>
        <position position="179"/>
    </location>
    <ligand>
        <name>ATP</name>
        <dbReference type="ChEBI" id="CHEBI:30616"/>
    </ligand>
</feature>
<dbReference type="Pfam" id="PF00696">
    <property type="entry name" value="AA_kinase"/>
    <property type="match status" value="1"/>
</dbReference>
<comment type="pathway">
    <text evidence="3 14">Amino-acid biosynthesis; L-threonine biosynthesis; L-threonine from L-aspartate: step 1/5.</text>
</comment>
<reference evidence="16 17" key="1">
    <citation type="submission" date="2018-03" db="EMBL/GenBank/DDBJ databases">
        <title>Marinobacter brunus sp. nov., a marine bacterium of Gamma-proteobacteria isolated from the surface seawater of the South China Sea.</title>
        <authorList>
            <person name="Cheng H."/>
            <person name="Wu Y.-H."/>
            <person name="Xamxidin M."/>
            <person name="Xu X.-W."/>
        </authorList>
    </citation>
    <scope>NUCLEOTIDE SEQUENCE [LARGE SCALE GENOMIC DNA]</scope>
    <source>
        <strain evidence="16 17">NH169-3</strain>
    </source>
</reference>
<dbReference type="NCBIfam" id="NF005155">
    <property type="entry name" value="PRK06635.1-4"/>
    <property type="match status" value="1"/>
</dbReference>
<dbReference type="GO" id="GO:0005524">
    <property type="term" value="F:ATP binding"/>
    <property type="evidence" value="ECO:0007669"/>
    <property type="project" value="UniProtKB-KW"/>
</dbReference>
<gene>
    <name evidence="16" type="ORF">C7H09_14900</name>
</gene>
<dbReference type="UniPathway" id="UPA00034">
    <property type="reaction ID" value="UER00015"/>
</dbReference>
<evidence type="ECO:0000256" key="3">
    <source>
        <dbReference type="ARBA" id="ARBA00005139"/>
    </source>
</evidence>
<dbReference type="EMBL" id="PXNP01000103">
    <property type="protein sequence ID" value="PSF05299.1"/>
    <property type="molecule type" value="Genomic_DNA"/>
</dbReference>
<dbReference type="UniPathway" id="UPA00051">
    <property type="reaction ID" value="UER00462"/>
</dbReference>
<evidence type="ECO:0000256" key="2">
    <source>
        <dbReference type="ARBA" id="ARBA00004986"/>
    </source>
</evidence>
<dbReference type="Proteomes" id="UP000239866">
    <property type="component" value="Unassembled WGS sequence"/>
</dbReference>
<dbReference type="NCBIfam" id="TIGR00656">
    <property type="entry name" value="asp_kin_monofn"/>
    <property type="match status" value="1"/>
</dbReference>
<dbReference type="EC" id="2.7.2.4" evidence="13"/>
<evidence type="ECO:0000256" key="14">
    <source>
        <dbReference type="RuleBase" id="RU004249"/>
    </source>
</evidence>
<feature type="binding site" evidence="12">
    <location>
        <begin position="209"/>
        <end position="210"/>
    </location>
    <ligand>
        <name>ATP</name>
        <dbReference type="ChEBI" id="CHEBI:30616"/>
    </ligand>
</feature>
<dbReference type="InterPro" id="IPR054352">
    <property type="entry name" value="ACT_Aspartokinase"/>
</dbReference>
<feature type="domain" description="ACT" evidence="15">
    <location>
        <begin position="345"/>
        <end position="412"/>
    </location>
</feature>
<evidence type="ECO:0000313" key="16">
    <source>
        <dbReference type="EMBL" id="PSF05299.1"/>
    </source>
</evidence>
<keyword evidence="6 13" id="KW-0808">Transferase</keyword>
<evidence type="ECO:0000256" key="13">
    <source>
        <dbReference type="RuleBase" id="RU003448"/>
    </source>
</evidence>
<feature type="binding site" evidence="12">
    <location>
        <position position="47"/>
    </location>
    <ligand>
        <name>substrate</name>
    </ligand>
</feature>
<dbReference type="UniPathway" id="UPA00050">
    <property type="reaction ID" value="UER00461"/>
</dbReference>
<dbReference type="PIRSF" id="PIRSF000726">
    <property type="entry name" value="Asp_kin"/>
    <property type="match status" value="1"/>
</dbReference>
<dbReference type="NCBIfam" id="NF005154">
    <property type="entry name" value="PRK06635.1-2"/>
    <property type="match status" value="1"/>
</dbReference>
<feature type="domain" description="ACT" evidence="15">
    <location>
        <begin position="265"/>
        <end position="339"/>
    </location>
</feature>
<dbReference type="Gene3D" id="3.30.2130.10">
    <property type="entry name" value="VC0802-like"/>
    <property type="match status" value="1"/>
</dbReference>
<organism evidence="16 17">
    <name type="scientific">Marinobacter fuscus</name>
    <dbReference type="NCBI Taxonomy" id="2109942"/>
    <lineage>
        <taxon>Bacteria</taxon>
        <taxon>Pseudomonadati</taxon>
        <taxon>Pseudomonadota</taxon>
        <taxon>Gammaproteobacteria</taxon>
        <taxon>Pseudomonadales</taxon>
        <taxon>Marinobacteraceae</taxon>
        <taxon>Marinobacter</taxon>
    </lineage>
</organism>
<feature type="binding site" evidence="12">
    <location>
        <position position="74"/>
    </location>
    <ligand>
        <name>substrate</name>
    </ligand>
</feature>
<feature type="binding site" evidence="12">
    <location>
        <position position="184"/>
    </location>
    <ligand>
        <name>ATP</name>
        <dbReference type="ChEBI" id="CHEBI:30616"/>
    </ligand>
</feature>
<dbReference type="InterPro" id="IPR045865">
    <property type="entry name" value="ACT-like_dom_sf"/>
</dbReference>
<evidence type="ECO:0000256" key="12">
    <source>
        <dbReference type="PIRSR" id="PIRSR000726-1"/>
    </source>
</evidence>
<dbReference type="InterPro" id="IPR002912">
    <property type="entry name" value="ACT_dom"/>
</dbReference>
<evidence type="ECO:0000256" key="5">
    <source>
        <dbReference type="ARBA" id="ARBA00022605"/>
    </source>
</evidence>
<name>A0A2T1K563_9GAMM</name>
<comment type="pathway">
    <text evidence="1 14">Amino-acid biosynthesis; L-lysine biosynthesis via DAP pathway; (S)-tetrahydrodipicolinate from L-aspartate: step 1/4.</text>
</comment>
<dbReference type="RefSeq" id="WP_106764070.1">
    <property type="nucleotide sequence ID" value="NZ_PXNP01000103.1"/>
</dbReference>
<evidence type="ECO:0000259" key="15">
    <source>
        <dbReference type="PROSITE" id="PS51671"/>
    </source>
</evidence>
<dbReference type="PROSITE" id="PS00324">
    <property type="entry name" value="ASPARTOKINASE"/>
    <property type="match status" value="1"/>
</dbReference>
<dbReference type="NCBIfam" id="TIGR00657">
    <property type="entry name" value="asp_kinases"/>
    <property type="match status" value="1"/>
</dbReference>
<dbReference type="SUPFAM" id="SSF53633">
    <property type="entry name" value="Carbamate kinase-like"/>
    <property type="match status" value="1"/>
</dbReference>
<evidence type="ECO:0000256" key="1">
    <source>
        <dbReference type="ARBA" id="ARBA00004766"/>
    </source>
</evidence>
<dbReference type="AlphaFoldDB" id="A0A2T1K563"/>
<dbReference type="GO" id="GO:0005829">
    <property type="term" value="C:cytosol"/>
    <property type="evidence" value="ECO:0007669"/>
    <property type="project" value="TreeGrafter"/>
</dbReference>
<sequence>MALLVQKYGGTSVGTTERIEAVADRVGRFRKEGHDVVVVVSAMSGETNRLIALASDIMEEPTPREMDVLVSTGEQVTIALLSMALQKKGFDARSYTGSQVRIVTDSSHTKARIKQIDEQNMRKDLDAGRVVVVAGFQGMDENGNITTLGRGGSDTTAVALAAALKADECQIYTDVDGVYTTDPRVVDSARRLERITFEEMLEMASLGSKVLQIRAVEFAGKYNVPLRVLSSFKEGNGTLITLEDENAMEQPVVSGIAFNRDEAKLTISGVPDTPGSALGILKPISDANIEVDMIVQNVGEDNKTAFTFTVHRNDFKRAQEVLRGVTKELGAGEVGGDTKIAKVSIVGVGMRSHAGVATIMFEALSKEGINIQMISTSEIKISVVIDEKYLELAVRALHSAFELDNAGVEETF</sequence>
<comment type="caution">
    <text evidence="16">The sequence shown here is derived from an EMBL/GenBank/DDBJ whole genome shotgun (WGS) entry which is preliminary data.</text>
</comment>
<evidence type="ECO:0000256" key="8">
    <source>
        <dbReference type="ARBA" id="ARBA00022777"/>
    </source>
</evidence>
<dbReference type="PROSITE" id="PS51671">
    <property type="entry name" value="ACT"/>
    <property type="match status" value="2"/>
</dbReference>
<feature type="binding site" evidence="12">
    <location>
        <begin position="7"/>
        <end position="10"/>
    </location>
    <ligand>
        <name>ATP</name>
        <dbReference type="ChEBI" id="CHEBI:30616"/>
    </ligand>
</feature>
<dbReference type="GO" id="GO:0004072">
    <property type="term" value="F:aspartate kinase activity"/>
    <property type="evidence" value="ECO:0007669"/>
    <property type="project" value="UniProtKB-EC"/>
</dbReference>
<dbReference type="InterPro" id="IPR005260">
    <property type="entry name" value="Asp_kin_monofn"/>
</dbReference>
<dbReference type="CDD" id="cd04261">
    <property type="entry name" value="AAK_AKii-LysC-BS"/>
    <property type="match status" value="1"/>
</dbReference>
<dbReference type="PANTHER" id="PTHR21499">
    <property type="entry name" value="ASPARTATE KINASE"/>
    <property type="match status" value="1"/>
</dbReference>
<dbReference type="PANTHER" id="PTHR21499:SF3">
    <property type="entry name" value="ASPARTOKINASE"/>
    <property type="match status" value="1"/>
</dbReference>
<dbReference type="CDD" id="cd04913">
    <property type="entry name" value="ACT_AKii-LysC-BS-like_1"/>
    <property type="match status" value="1"/>
</dbReference>
<dbReference type="Pfam" id="PF22468">
    <property type="entry name" value="ACT_9"/>
    <property type="match status" value="1"/>
</dbReference>
<dbReference type="InterPro" id="IPR041740">
    <property type="entry name" value="AKii-LysC-BS"/>
</dbReference>
<keyword evidence="9 12" id="KW-0067">ATP-binding</keyword>
<protein>
    <recommendedName>
        <fullName evidence="13">Aspartokinase</fullName>
        <ecNumber evidence="13">2.7.2.4</ecNumber>
    </recommendedName>
</protein>
<dbReference type="GO" id="GO:0009090">
    <property type="term" value="P:homoserine biosynthetic process"/>
    <property type="evidence" value="ECO:0007669"/>
    <property type="project" value="TreeGrafter"/>
</dbReference>
<evidence type="ECO:0000256" key="9">
    <source>
        <dbReference type="ARBA" id="ARBA00022840"/>
    </source>
</evidence>
<dbReference type="GO" id="GO:0009089">
    <property type="term" value="P:lysine biosynthetic process via diaminopimelate"/>
    <property type="evidence" value="ECO:0007669"/>
    <property type="project" value="UniProtKB-UniPathway"/>
</dbReference>
<feature type="binding site" evidence="12">
    <location>
        <begin position="173"/>
        <end position="174"/>
    </location>
    <ligand>
        <name>ATP</name>
        <dbReference type="ChEBI" id="CHEBI:30616"/>
    </ligand>
</feature>
<accession>A0A2T1K563</accession>
<dbReference type="OrthoDB" id="9799110at2"/>
<comment type="catalytic activity">
    <reaction evidence="11 13">
        <text>L-aspartate + ATP = 4-phospho-L-aspartate + ADP</text>
        <dbReference type="Rhea" id="RHEA:23776"/>
        <dbReference type="ChEBI" id="CHEBI:29991"/>
        <dbReference type="ChEBI" id="CHEBI:30616"/>
        <dbReference type="ChEBI" id="CHEBI:57535"/>
        <dbReference type="ChEBI" id="CHEBI:456216"/>
        <dbReference type="EC" id="2.7.2.4"/>
    </reaction>
</comment>
<comment type="similarity">
    <text evidence="4 13">Belongs to the aspartokinase family.</text>
</comment>
<keyword evidence="8 13" id="KW-0418">Kinase</keyword>
<dbReference type="InterPro" id="IPR036393">
    <property type="entry name" value="AceGlu_kinase-like_sf"/>
</dbReference>
<keyword evidence="7 12" id="KW-0547">Nucleotide-binding</keyword>
<evidence type="ECO:0000256" key="7">
    <source>
        <dbReference type="ARBA" id="ARBA00022741"/>
    </source>
</evidence>
<dbReference type="Gene3D" id="3.40.1160.10">
    <property type="entry name" value="Acetylglutamate kinase-like"/>
    <property type="match status" value="1"/>
</dbReference>
<dbReference type="InterPro" id="IPR018042">
    <property type="entry name" value="Aspartate_kinase_CS"/>
</dbReference>
<dbReference type="InterPro" id="IPR001048">
    <property type="entry name" value="Asp/Glu/Uridylate_kinase"/>
</dbReference>
<dbReference type="FunFam" id="3.30.2130.10:FF:000002">
    <property type="entry name" value="Aspartokinase"/>
    <property type="match status" value="1"/>
</dbReference>
<evidence type="ECO:0000256" key="10">
    <source>
        <dbReference type="ARBA" id="ARBA00023154"/>
    </source>
</evidence>
<dbReference type="Pfam" id="PF01842">
    <property type="entry name" value="ACT"/>
    <property type="match status" value="1"/>
</dbReference>
<evidence type="ECO:0000256" key="4">
    <source>
        <dbReference type="ARBA" id="ARBA00010122"/>
    </source>
</evidence>
<proteinExistence type="inferred from homology"/>
<evidence type="ECO:0000256" key="11">
    <source>
        <dbReference type="ARBA" id="ARBA00047872"/>
    </source>
</evidence>
<dbReference type="GO" id="GO:0009088">
    <property type="term" value="P:threonine biosynthetic process"/>
    <property type="evidence" value="ECO:0007669"/>
    <property type="project" value="UniProtKB-UniPathway"/>
</dbReference>
<keyword evidence="17" id="KW-1185">Reference proteome</keyword>
<comment type="pathway">
    <text evidence="2 14">Amino-acid biosynthesis; L-methionine biosynthesis via de novo pathway; L-homoserine from L-aspartate: step 1/3.</text>
</comment>
<keyword evidence="10" id="KW-0457">Lysine biosynthesis</keyword>
<dbReference type="FunFam" id="3.40.1160.10:FF:000002">
    <property type="entry name" value="Aspartokinase"/>
    <property type="match status" value="1"/>
</dbReference>
<dbReference type="InterPro" id="IPR001341">
    <property type="entry name" value="Asp_kinase"/>
</dbReference>
<dbReference type="CDD" id="cd04923">
    <property type="entry name" value="ACT_AK-LysC-DapG-like_2"/>
    <property type="match status" value="1"/>
</dbReference>
<evidence type="ECO:0000256" key="6">
    <source>
        <dbReference type="ARBA" id="ARBA00022679"/>
    </source>
</evidence>
<keyword evidence="5 14" id="KW-0028">Amino-acid biosynthesis</keyword>
<evidence type="ECO:0000313" key="17">
    <source>
        <dbReference type="Proteomes" id="UP000239866"/>
    </source>
</evidence>
<dbReference type="SUPFAM" id="SSF55021">
    <property type="entry name" value="ACT-like"/>
    <property type="match status" value="2"/>
</dbReference>